<evidence type="ECO:0000313" key="2">
    <source>
        <dbReference type="EMBL" id="GCC31455.1"/>
    </source>
</evidence>
<accession>A0A401SM24</accession>
<dbReference type="EMBL" id="BEZZ01000363">
    <property type="protein sequence ID" value="GCC31455.1"/>
    <property type="molecule type" value="Genomic_DNA"/>
</dbReference>
<sequence length="272" mass="30694">MVLGAAFACCLLLSLPRAQSAFHAASPSPSLEAGPFYDFLSGSLELDLSDDTLDPAIHKRMGRRETFLGLRHPHCSKSRESWSSGSSGLAEVTDTVKYRVTITTASTEPPWKVFPLWHLLMFMKRFYSCCKLGYPCKKIRGYQGRLIGHDERKMEFFLRPEYLNLNVLRAQLNLHIANPDRVMLEAEIRVKLRGITASKTTRNITWHKHDESELAFDTLFLFKMMKEAHFKEGGGTIEFSLILKCSQGNTALSCSEHGVSVLRAPFMAIGYI</sequence>
<dbReference type="Proteomes" id="UP000287033">
    <property type="component" value="Unassembled WGS sequence"/>
</dbReference>
<protein>
    <recommendedName>
        <fullName evidence="4">Arrestin-like N-terminal domain-containing protein</fullName>
    </recommendedName>
</protein>
<name>A0A401SM24_CHIPU</name>
<evidence type="ECO:0000256" key="1">
    <source>
        <dbReference type="SAM" id="SignalP"/>
    </source>
</evidence>
<proteinExistence type="predicted"/>
<dbReference type="OrthoDB" id="9943803at2759"/>
<keyword evidence="1" id="KW-0732">Signal</keyword>
<gene>
    <name evidence="2" type="ORF">chiPu_0009913</name>
</gene>
<dbReference type="AlphaFoldDB" id="A0A401SM24"/>
<dbReference type="OMA" id="IRRVYRC"/>
<organism evidence="2 3">
    <name type="scientific">Chiloscyllium punctatum</name>
    <name type="common">Brownbanded bambooshark</name>
    <name type="synonym">Hemiscyllium punctatum</name>
    <dbReference type="NCBI Taxonomy" id="137246"/>
    <lineage>
        <taxon>Eukaryota</taxon>
        <taxon>Metazoa</taxon>
        <taxon>Chordata</taxon>
        <taxon>Craniata</taxon>
        <taxon>Vertebrata</taxon>
        <taxon>Chondrichthyes</taxon>
        <taxon>Elasmobranchii</taxon>
        <taxon>Galeomorphii</taxon>
        <taxon>Galeoidea</taxon>
        <taxon>Orectolobiformes</taxon>
        <taxon>Hemiscylliidae</taxon>
        <taxon>Chiloscyllium</taxon>
    </lineage>
</organism>
<evidence type="ECO:0008006" key="4">
    <source>
        <dbReference type="Google" id="ProtNLM"/>
    </source>
</evidence>
<comment type="caution">
    <text evidence="2">The sequence shown here is derived from an EMBL/GenBank/DDBJ whole genome shotgun (WGS) entry which is preliminary data.</text>
</comment>
<evidence type="ECO:0000313" key="3">
    <source>
        <dbReference type="Proteomes" id="UP000287033"/>
    </source>
</evidence>
<keyword evidence="3" id="KW-1185">Reference proteome</keyword>
<feature type="signal peptide" evidence="1">
    <location>
        <begin position="1"/>
        <end position="20"/>
    </location>
</feature>
<feature type="chain" id="PRO_5019175392" description="Arrestin-like N-terminal domain-containing protein" evidence="1">
    <location>
        <begin position="21"/>
        <end position="272"/>
    </location>
</feature>
<reference evidence="2 3" key="1">
    <citation type="journal article" date="2018" name="Nat. Ecol. Evol.">
        <title>Shark genomes provide insights into elasmobranch evolution and the origin of vertebrates.</title>
        <authorList>
            <person name="Hara Y"/>
            <person name="Yamaguchi K"/>
            <person name="Onimaru K"/>
            <person name="Kadota M"/>
            <person name="Koyanagi M"/>
            <person name="Keeley SD"/>
            <person name="Tatsumi K"/>
            <person name="Tanaka K"/>
            <person name="Motone F"/>
            <person name="Kageyama Y"/>
            <person name="Nozu R"/>
            <person name="Adachi N"/>
            <person name="Nishimura O"/>
            <person name="Nakagawa R"/>
            <person name="Tanegashima C"/>
            <person name="Kiyatake I"/>
            <person name="Matsumoto R"/>
            <person name="Murakumo K"/>
            <person name="Nishida K"/>
            <person name="Terakita A"/>
            <person name="Kuratani S"/>
            <person name="Sato K"/>
            <person name="Hyodo S Kuraku.S."/>
        </authorList>
    </citation>
    <scope>NUCLEOTIDE SEQUENCE [LARGE SCALE GENOMIC DNA]</scope>
</reference>